<organism evidence="1 2">
    <name type="scientific">Neurospora hispaniola</name>
    <dbReference type="NCBI Taxonomy" id="588809"/>
    <lineage>
        <taxon>Eukaryota</taxon>
        <taxon>Fungi</taxon>
        <taxon>Dikarya</taxon>
        <taxon>Ascomycota</taxon>
        <taxon>Pezizomycotina</taxon>
        <taxon>Sordariomycetes</taxon>
        <taxon>Sordariomycetidae</taxon>
        <taxon>Sordariales</taxon>
        <taxon>Sordariaceae</taxon>
        <taxon>Neurospora</taxon>
    </lineage>
</organism>
<dbReference type="AlphaFoldDB" id="A0AAJ0ICR7"/>
<accession>A0AAJ0ICR7</accession>
<comment type="caution">
    <text evidence="1">The sequence shown here is derived from an EMBL/GenBank/DDBJ whole genome shotgun (WGS) entry which is preliminary data.</text>
</comment>
<sequence length="78" mass="8739">MAFGVLENGLSVGRITSNGWIGKSLARCFSFPSFLFFLFLFLIRVIQTVSCQISCLLLSLRRDVFTPFSAFFSVSFAL</sequence>
<gene>
    <name evidence="1" type="ORF">B0T23DRAFT_81441</name>
</gene>
<reference evidence="1 2" key="1">
    <citation type="journal article" date="2023" name="Mol. Phylogenet. Evol.">
        <title>Genome-scale phylogeny and comparative genomics of the fungal order Sordariales.</title>
        <authorList>
            <person name="Hensen N."/>
            <person name="Bonometti L."/>
            <person name="Westerberg I."/>
            <person name="Brannstrom I.O."/>
            <person name="Guillou S."/>
            <person name="Cros-Aarteil S."/>
            <person name="Calhoun S."/>
            <person name="Haridas S."/>
            <person name="Kuo A."/>
            <person name="Mondo S."/>
            <person name="Pangilinan J."/>
            <person name="Riley R."/>
            <person name="LaButti K."/>
            <person name="Andreopoulos B."/>
            <person name="Lipzen A."/>
            <person name="Chen C."/>
            <person name="Yan M."/>
            <person name="Daum C."/>
            <person name="Ng V."/>
            <person name="Clum A."/>
            <person name="Steindorff A."/>
            <person name="Ohm R.A."/>
            <person name="Martin F."/>
            <person name="Silar P."/>
            <person name="Natvig D.O."/>
            <person name="Lalanne C."/>
            <person name="Gautier V."/>
            <person name="Ament-Velasquez S.L."/>
            <person name="Kruys A."/>
            <person name="Hutchinson M.I."/>
            <person name="Powell A.J."/>
            <person name="Barry K."/>
            <person name="Miller A.N."/>
            <person name="Grigoriev I.V."/>
            <person name="Debuchy R."/>
            <person name="Gladieux P."/>
            <person name="Hiltunen Thoren M."/>
            <person name="Johannesson H."/>
        </authorList>
    </citation>
    <scope>NUCLEOTIDE SEQUENCE [LARGE SCALE GENOMIC DNA]</scope>
    <source>
        <strain evidence="1 2">FGSC 10403</strain>
    </source>
</reference>
<evidence type="ECO:0000313" key="2">
    <source>
        <dbReference type="Proteomes" id="UP001285908"/>
    </source>
</evidence>
<dbReference type="Proteomes" id="UP001285908">
    <property type="component" value="Unassembled WGS sequence"/>
</dbReference>
<dbReference type="RefSeq" id="XP_062695608.1">
    <property type="nucleotide sequence ID" value="XM_062841835.1"/>
</dbReference>
<dbReference type="EMBL" id="JAULSX010000002">
    <property type="protein sequence ID" value="KAK3497344.1"/>
    <property type="molecule type" value="Genomic_DNA"/>
</dbReference>
<protein>
    <submittedName>
        <fullName evidence="1">Uncharacterized protein</fullName>
    </submittedName>
</protein>
<keyword evidence="2" id="KW-1185">Reference proteome</keyword>
<proteinExistence type="predicted"/>
<name>A0AAJ0ICR7_9PEZI</name>
<evidence type="ECO:0000313" key="1">
    <source>
        <dbReference type="EMBL" id="KAK3497344.1"/>
    </source>
</evidence>
<dbReference type="GeneID" id="87879457"/>